<evidence type="ECO:0000259" key="3">
    <source>
        <dbReference type="Pfam" id="PF20434"/>
    </source>
</evidence>
<evidence type="ECO:0000313" key="4">
    <source>
        <dbReference type="EMBL" id="GEM78895.1"/>
    </source>
</evidence>
<feature type="signal peptide" evidence="2">
    <location>
        <begin position="1"/>
        <end position="20"/>
    </location>
</feature>
<dbReference type="Pfam" id="PF20434">
    <property type="entry name" value="BD-FAE"/>
    <property type="match status" value="1"/>
</dbReference>
<dbReference type="GO" id="GO:0016787">
    <property type="term" value="F:hydrolase activity"/>
    <property type="evidence" value="ECO:0007669"/>
    <property type="project" value="UniProtKB-KW"/>
</dbReference>
<dbReference type="PANTHER" id="PTHR48081">
    <property type="entry name" value="AB HYDROLASE SUPERFAMILY PROTEIN C4A8.06C"/>
    <property type="match status" value="1"/>
</dbReference>
<dbReference type="SUPFAM" id="SSF53474">
    <property type="entry name" value="alpha/beta-Hydrolases"/>
    <property type="match status" value="1"/>
</dbReference>
<evidence type="ECO:0000256" key="2">
    <source>
        <dbReference type="SAM" id="SignalP"/>
    </source>
</evidence>
<reference evidence="4 5" key="1">
    <citation type="submission" date="2019-07" db="EMBL/GenBank/DDBJ databases">
        <title>Whole genome shotgun sequence of Vibrio superstes NBRC 103154.</title>
        <authorList>
            <person name="Hosoyama A."/>
            <person name="Uohara A."/>
            <person name="Ohji S."/>
            <person name="Ichikawa N."/>
        </authorList>
    </citation>
    <scope>NUCLEOTIDE SEQUENCE [LARGE SCALE GENOMIC DNA]</scope>
    <source>
        <strain evidence="4 5">NBRC 103154</strain>
    </source>
</reference>
<dbReference type="InterPro" id="IPR049492">
    <property type="entry name" value="BD-FAE-like_dom"/>
</dbReference>
<keyword evidence="5" id="KW-1185">Reference proteome</keyword>
<dbReference type="OrthoDB" id="9771666at2"/>
<dbReference type="InterPro" id="IPR050300">
    <property type="entry name" value="GDXG_lipolytic_enzyme"/>
</dbReference>
<sequence>MKHVIPFVLVSLLSTFNVYAFDDYTVKKDIPFKQLDDRELALDLYLPNVELGVESPLLVWVHGGAWKRGNKELLPEQNPLLLESVLTEGYAIAAVSYRLSGEASFPEPVQDVNDAINYLSTHAGEYGVKADELIVMGRSAGAHLANLVGATNEHQVDFLEQPKYRVKAVVSFFGPTDLLALGNKGNRPTTERASVSRFLGGIPSEIPEIAKAASPTHYITENSPPFIMLHGDLDKPVPLEQSELLKQVLDKYGVENQLFVEQGVGHSAPVFDTGKYVSEVVYYVKAYLPPQYEN</sequence>
<proteinExistence type="predicted"/>
<dbReference type="EMBL" id="BJXK01000004">
    <property type="protein sequence ID" value="GEM78895.1"/>
    <property type="molecule type" value="Genomic_DNA"/>
</dbReference>
<keyword evidence="2" id="KW-0732">Signal</keyword>
<comment type="caution">
    <text evidence="4">The sequence shown here is derived from an EMBL/GenBank/DDBJ whole genome shotgun (WGS) entry which is preliminary data.</text>
</comment>
<evidence type="ECO:0000256" key="1">
    <source>
        <dbReference type="ARBA" id="ARBA00022801"/>
    </source>
</evidence>
<gene>
    <name evidence="4" type="ORF">VSU01S_11400</name>
</gene>
<dbReference type="RefSeq" id="WP_119008666.1">
    <property type="nucleotide sequence ID" value="NZ_BJXK01000004.1"/>
</dbReference>
<keyword evidence="1" id="KW-0378">Hydrolase</keyword>
<accession>A0A511QNI2</accession>
<name>A0A511QNI2_9VIBR</name>
<feature type="domain" description="BD-FAE-like" evidence="3">
    <location>
        <begin position="42"/>
        <end position="249"/>
    </location>
</feature>
<feature type="chain" id="PRO_5022109205" description="BD-FAE-like domain-containing protein" evidence="2">
    <location>
        <begin position="21"/>
        <end position="294"/>
    </location>
</feature>
<protein>
    <recommendedName>
        <fullName evidence="3">BD-FAE-like domain-containing protein</fullName>
    </recommendedName>
</protein>
<dbReference type="PANTHER" id="PTHR48081:SF13">
    <property type="entry name" value="ALPHA_BETA HYDROLASE"/>
    <property type="match status" value="1"/>
</dbReference>
<dbReference type="InterPro" id="IPR029058">
    <property type="entry name" value="AB_hydrolase_fold"/>
</dbReference>
<dbReference type="Gene3D" id="3.40.50.1820">
    <property type="entry name" value="alpha/beta hydrolase"/>
    <property type="match status" value="1"/>
</dbReference>
<dbReference type="AlphaFoldDB" id="A0A511QNI2"/>
<evidence type="ECO:0000313" key="5">
    <source>
        <dbReference type="Proteomes" id="UP000321113"/>
    </source>
</evidence>
<dbReference type="Proteomes" id="UP000321113">
    <property type="component" value="Unassembled WGS sequence"/>
</dbReference>
<organism evidence="4 5">
    <name type="scientific">Vibrio superstes NBRC 103154</name>
    <dbReference type="NCBI Taxonomy" id="1219062"/>
    <lineage>
        <taxon>Bacteria</taxon>
        <taxon>Pseudomonadati</taxon>
        <taxon>Pseudomonadota</taxon>
        <taxon>Gammaproteobacteria</taxon>
        <taxon>Vibrionales</taxon>
        <taxon>Vibrionaceae</taxon>
        <taxon>Vibrio</taxon>
    </lineage>
</organism>